<name>A0ABC8TF18_9AQUA</name>
<feature type="region of interest" description="Disordered" evidence="1">
    <location>
        <begin position="147"/>
        <end position="203"/>
    </location>
</feature>
<comment type="caution">
    <text evidence="2">The sequence shown here is derived from an EMBL/GenBank/DDBJ whole genome shotgun (WGS) entry which is preliminary data.</text>
</comment>
<reference evidence="2 3" key="1">
    <citation type="submission" date="2024-02" db="EMBL/GenBank/DDBJ databases">
        <authorList>
            <person name="Vignale AGUSTIN F."/>
            <person name="Sosa J E."/>
            <person name="Modenutti C."/>
        </authorList>
    </citation>
    <scope>NUCLEOTIDE SEQUENCE [LARGE SCALE GENOMIC DNA]</scope>
</reference>
<evidence type="ECO:0000313" key="3">
    <source>
        <dbReference type="Proteomes" id="UP001642360"/>
    </source>
</evidence>
<sequence length="203" mass="22291">MANSEVSFGKSTLSIVPNKGSQSTVLERGDFSGKENNAQQERLVDAAQHECLVDGAQHECLVDNVQQYSLVDGIQGMQPSNFEGNSGIRSPNPVLNAIINIDRPCHGSQMEELKKTSEEEQCLLNDQCLPSSDSTFFIDHHFAVRRDSSNPLDDEMDPSRGNDLTLPQNPHTGMITRSKSNPMSMDSDSVEIPNSLPMDSENV</sequence>
<gene>
    <name evidence="2" type="ORF">ILEXP_LOCUS35691</name>
</gene>
<dbReference type="AlphaFoldDB" id="A0ABC8TF18"/>
<evidence type="ECO:0000256" key="1">
    <source>
        <dbReference type="SAM" id="MobiDB-lite"/>
    </source>
</evidence>
<dbReference type="Proteomes" id="UP001642360">
    <property type="component" value="Unassembled WGS sequence"/>
</dbReference>
<feature type="compositionally biased region" description="Polar residues" evidence="1">
    <location>
        <begin position="165"/>
        <end position="187"/>
    </location>
</feature>
<dbReference type="EMBL" id="CAUOFW020004613">
    <property type="protein sequence ID" value="CAK9166471.1"/>
    <property type="molecule type" value="Genomic_DNA"/>
</dbReference>
<accession>A0ABC8TF18</accession>
<proteinExistence type="predicted"/>
<protein>
    <submittedName>
        <fullName evidence="2">Uncharacterized protein</fullName>
    </submittedName>
</protein>
<evidence type="ECO:0000313" key="2">
    <source>
        <dbReference type="EMBL" id="CAK9166471.1"/>
    </source>
</evidence>
<organism evidence="2 3">
    <name type="scientific">Ilex paraguariensis</name>
    <name type="common">yerba mate</name>
    <dbReference type="NCBI Taxonomy" id="185542"/>
    <lineage>
        <taxon>Eukaryota</taxon>
        <taxon>Viridiplantae</taxon>
        <taxon>Streptophyta</taxon>
        <taxon>Embryophyta</taxon>
        <taxon>Tracheophyta</taxon>
        <taxon>Spermatophyta</taxon>
        <taxon>Magnoliopsida</taxon>
        <taxon>eudicotyledons</taxon>
        <taxon>Gunneridae</taxon>
        <taxon>Pentapetalae</taxon>
        <taxon>asterids</taxon>
        <taxon>campanulids</taxon>
        <taxon>Aquifoliales</taxon>
        <taxon>Aquifoliaceae</taxon>
        <taxon>Ilex</taxon>
    </lineage>
</organism>
<keyword evidence="3" id="KW-1185">Reference proteome</keyword>